<name>A0A067KXT4_JATCU</name>
<organism evidence="3 4">
    <name type="scientific">Jatropha curcas</name>
    <name type="common">Barbados nut</name>
    <dbReference type="NCBI Taxonomy" id="180498"/>
    <lineage>
        <taxon>Eukaryota</taxon>
        <taxon>Viridiplantae</taxon>
        <taxon>Streptophyta</taxon>
        <taxon>Embryophyta</taxon>
        <taxon>Tracheophyta</taxon>
        <taxon>Spermatophyta</taxon>
        <taxon>Magnoliopsida</taxon>
        <taxon>eudicotyledons</taxon>
        <taxon>Gunneridae</taxon>
        <taxon>Pentapetalae</taxon>
        <taxon>rosids</taxon>
        <taxon>fabids</taxon>
        <taxon>Malpighiales</taxon>
        <taxon>Euphorbiaceae</taxon>
        <taxon>Crotonoideae</taxon>
        <taxon>Jatropheae</taxon>
        <taxon>Jatropha</taxon>
    </lineage>
</organism>
<dbReference type="InterPro" id="IPR004312">
    <property type="entry name" value="ATHILA_Orf1_C"/>
</dbReference>
<dbReference type="OrthoDB" id="1112236at2759"/>
<gene>
    <name evidence="3" type="ORF">JCGZ_07867</name>
</gene>
<accession>A0A067KXT4</accession>
<dbReference type="AlphaFoldDB" id="A0A067KXT4"/>
<sequence length="375" mass="42721">MPFKQKARKTKEGSSSSAPARKDLATRFKAPFPIYTIAEGERYTRLAKCTFTGMYLLDPTFLQDTGILEKVQEYLKTLNFEIFSQLQIPENAKLSLELLTTVDWVDEDQMAINFRVDGEELTVGYDQMHEWLGFPKSLCAPKQKGWNASSVWEKLTGQSAFTPRNSGNKWIKDESILYLHKYLCYALFGRVEASKVQTRDLFILDCILQGKRVDVAGIILDTIYNASRHQGKVTFGIGSLAPILAHIARMPIPPYQPQPTDTFRHGKHELGTASAMKELRMHKRKDSGRAKHRSHVASSSHAEEEEDDVAGWRQVLGKVEALQQSQETLQATVLDMGHKLLTIQKNHERMERKWMKYFHHKNIEFTPSPPGSPEA</sequence>
<protein>
    <recommendedName>
        <fullName evidence="2">Arabidopsis retrotransposon Orf1 C-terminal domain-containing protein</fullName>
    </recommendedName>
</protein>
<feature type="compositionally biased region" description="Basic residues" evidence="1">
    <location>
        <begin position="283"/>
        <end position="295"/>
    </location>
</feature>
<dbReference type="EMBL" id="KK914423">
    <property type="protein sequence ID" value="KDP36649.1"/>
    <property type="molecule type" value="Genomic_DNA"/>
</dbReference>
<evidence type="ECO:0000313" key="4">
    <source>
        <dbReference type="Proteomes" id="UP000027138"/>
    </source>
</evidence>
<dbReference type="Proteomes" id="UP000027138">
    <property type="component" value="Unassembled WGS sequence"/>
</dbReference>
<dbReference type="Pfam" id="PF03078">
    <property type="entry name" value="ATHILA"/>
    <property type="match status" value="1"/>
</dbReference>
<feature type="region of interest" description="Disordered" evidence="1">
    <location>
        <begin position="1"/>
        <end position="20"/>
    </location>
</feature>
<feature type="domain" description="Arabidopsis retrotransposon Orf1 C-terminal" evidence="2">
    <location>
        <begin position="41"/>
        <end position="209"/>
    </location>
</feature>
<feature type="region of interest" description="Disordered" evidence="1">
    <location>
        <begin position="283"/>
        <end position="309"/>
    </location>
</feature>
<evidence type="ECO:0000313" key="3">
    <source>
        <dbReference type="EMBL" id="KDP36649.1"/>
    </source>
</evidence>
<reference evidence="3 4" key="1">
    <citation type="journal article" date="2014" name="PLoS ONE">
        <title>Global Analysis of Gene Expression Profiles in Physic Nut (Jatropha curcas L.) Seedlings Exposed to Salt Stress.</title>
        <authorList>
            <person name="Zhang L."/>
            <person name="Zhang C."/>
            <person name="Wu P."/>
            <person name="Chen Y."/>
            <person name="Li M."/>
            <person name="Jiang H."/>
            <person name="Wu G."/>
        </authorList>
    </citation>
    <scope>NUCLEOTIDE SEQUENCE [LARGE SCALE GENOMIC DNA]</scope>
    <source>
        <strain evidence="4">cv. GZQX0401</strain>
        <tissue evidence="3">Young leaves</tissue>
    </source>
</reference>
<proteinExistence type="predicted"/>
<evidence type="ECO:0000256" key="1">
    <source>
        <dbReference type="SAM" id="MobiDB-lite"/>
    </source>
</evidence>
<evidence type="ECO:0000259" key="2">
    <source>
        <dbReference type="Pfam" id="PF03078"/>
    </source>
</evidence>
<keyword evidence="4" id="KW-1185">Reference proteome</keyword>